<accession>A0A822Z0B6</accession>
<comment type="caution">
    <text evidence="1">The sequence shown here is derived from an EMBL/GenBank/DDBJ whole genome shotgun (WGS) entry which is preliminary data.</text>
</comment>
<protein>
    <submittedName>
        <fullName evidence="1">Uncharacterized protein</fullName>
    </submittedName>
</protein>
<reference evidence="1 2" key="1">
    <citation type="journal article" date="2020" name="Mol. Biol. Evol.">
        <title>Distinct Expression and Methylation Patterns for Genes with Different Fates following a Single Whole-Genome Duplication in Flowering Plants.</title>
        <authorList>
            <person name="Shi T."/>
            <person name="Rahmani R.S."/>
            <person name="Gugger P.F."/>
            <person name="Wang M."/>
            <person name="Li H."/>
            <person name="Zhang Y."/>
            <person name="Li Z."/>
            <person name="Wang Q."/>
            <person name="Van de Peer Y."/>
            <person name="Marchal K."/>
            <person name="Chen J."/>
        </authorList>
    </citation>
    <scope>NUCLEOTIDE SEQUENCE [LARGE SCALE GENOMIC DNA]</scope>
    <source>
        <tissue evidence="1">Leaf</tissue>
    </source>
</reference>
<dbReference type="EMBL" id="DUZY01000004">
    <property type="protein sequence ID" value="DAD36446.1"/>
    <property type="molecule type" value="Genomic_DNA"/>
</dbReference>
<organism evidence="1 2">
    <name type="scientific">Nelumbo nucifera</name>
    <name type="common">Sacred lotus</name>
    <dbReference type="NCBI Taxonomy" id="4432"/>
    <lineage>
        <taxon>Eukaryota</taxon>
        <taxon>Viridiplantae</taxon>
        <taxon>Streptophyta</taxon>
        <taxon>Embryophyta</taxon>
        <taxon>Tracheophyta</taxon>
        <taxon>Spermatophyta</taxon>
        <taxon>Magnoliopsida</taxon>
        <taxon>Proteales</taxon>
        <taxon>Nelumbonaceae</taxon>
        <taxon>Nelumbo</taxon>
    </lineage>
</organism>
<proteinExistence type="predicted"/>
<dbReference type="Proteomes" id="UP000607653">
    <property type="component" value="Unassembled WGS sequence"/>
</dbReference>
<name>A0A822Z0B6_NELNU</name>
<evidence type="ECO:0000313" key="1">
    <source>
        <dbReference type="EMBL" id="DAD36446.1"/>
    </source>
</evidence>
<gene>
    <name evidence="1" type="ORF">HUJ06_007087</name>
</gene>
<keyword evidence="2" id="KW-1185">Reference proteome</keyword>
<evidence type="ECO:0000313" key="2">
    <source>
        <dbReference type="Proteomes" id="UP000607653"/>
    </source>
</evidence>
<sequence length="70" mass="8159">MRSIDVAKCWSFGGDGKEKKKKEETEKFLLSLMCSKYQWWKDELELVRSKAAPTRVIVPSLSPPPWMENL</sequence>
<dbReference type="AlphaFoldDB" id="A0A822Z0B6"/>